<sequence length="947" mass="108218">MFSCRKSIFLNWQLSFFLLLLSCFSALKGYAQEKASVNWTIVSSLILQPGINSLDIEFENTGSTVFTGYVSLELPSDLTSLSSSRIAVQIDAGKKRFMSLKLRSETLSLLKGKRFRVFLSDNDKQEVLSKSISLEVPDRRSVQLQDNSSIQYLRNIGDSIQMQLRVVNTGTTDEQVKILFSSSDRIGQTIFQEINLQLASGKDTLIRRSFVIERYMMNLAQYTVRIAGIYDNNDVFGNVNLQYSNIVSERNYQQMFASDQRFVGYNPNYVEFRVSNILDQQPSYNILSEGSYRLAGGRARYGVSANHWGGDKYWNVNNTFLTYEKGRHGVTVGNIQEGLEAPFYGRGATYVYQDTAADQRFSGGFIQRTHDLLGYYGPDDPGFTAFARVQLADQESLQKRYDGQVLYDQNRQDSVISILWTNRFDIAKPKHAEGMRIEGFFGAGVQQYTGFYRKDETSMPSIAMGLKVDQQLRKWNFSSDNYYSSGYFPGNRRGALQLSQRVNRRLRHFGLGLGYSYTDYRPEYLNPYYKSFNSGLSRWDAQFSFSLSSFGQFSVVPSYNQEHADYMVYDDMVKLSSHSALLLTSASLRSKNLKHSLFFTVEGGSMSLENISSRRFVLRTDVSYNYERLGVFGNYQNGPFEVYDMMSALILDREFGARYLLGIRYQGDLMQRKLRWNTSVSGQVNEGWGKSLSGNVLAEYRVAKQTHLHTTFQYMYNVGVTNYRYDYANLQVGVRQQFKGQDLERAATKSGNLKMFCYYDNNGNDIFDEGDETASDYGFMVRNILFVTDKRGEASFKKMPYGSYMLFFPLKNQYQGGSRSVDIDAKSMRIEVALQKVGSAHGRLLLDYDPALQLPIDPRLGIYTISARNEQGRVFTVNTDARGFFEFHLPKGTYTIYPDVSKFQQHIYLEDPAYTIQINPGSRVDLGSFSLKVKAKKIDVKRFGVKN</sequence>
<evidence type="ECO:0008006" key="3">
    <source>
        <dbReference type="Google" id="ProtNLM"/>
    </source>
</evidence>
<evidence type="ECO:0000313" key="2">
    <source>
        <dbReference type="Proteomes" id="UP000190150"/>
    </source>
</evidence>
<protein>
    <recommendedName>
        <fullName evidence="3">SD-repeat containing protein B domain-containing protein</fullName>
    </recommendedName>
</protein>
<dbReference type="STRING" id="1513896.SAMN05660841_03748"/>
<dbReference type="SUPFAM" id="SSF117074">
    <property type="entry name" value="Hypothetical protein PA1324"/>
    <property type="match status" value="1"/>
</dbReference>
<proteinExistence type="predicted"/>
<name>A0A1T5G4E0_9SPHI</name>
<accession>A0A1T5G4E0</accession>
<keyword evidence="2" id="KW-1185">Reference proteome</keyword>
<reference evidence="2" key="1">
    <citation type="submission" date="2017-02" db="EMBL/GenBank/DDBJ databases">
        <authorList>
            <person name="Varghese N."/>
            <person name="Submissions S."/>
        </authorList>
    </citation>
    <scope>NUCLEOTIDE SEQUENCE [LARGE SCALE GENOMIC DNA]</scope>
    <source>
        <strain evidence="2">DSM 24091</strain>
    </source>
</reference>
<gene>
    <name evidence="1" type="ORF">SAMN05660841_03748</name>
</gene>
<dbReference type="PROSITE" id="PS51257">
    <property type="entry name" value="PROKAR_LIPOPROTEIN"/>
    <property type="match status" value="1"/>
</dbReference>
<evidence type="ECO:0000313" key="1">
    <source>
        <dbReference type="EMBL" id="SKC03202.1"/>
    </source>
</evidence>
<dbReference type="Proteomes" id="UP000190150">
    <property type="component" value="Unassembled WGS sequence"/>
</dbReference>
<dbReference type="AlphaFoldDB" id="A0A1T5G4E0"/>
<organism evidence="1 2">
    <name type="scientific">Sphingobacterium nematocida</name>
    <dbReference type="NCBI Taxonomy" id="1513896"/>
    <lineage>
        <taxon>Bacteria</taxon>
        <taxon>Pseudomonadati</taxon>
        <taxon>Bacteroidota</taxon>
        <taxon>Sphingobacteriia</taxon>
        <taxon>Sphingobacteriales</taxon>
        <taxon>Sphingobacteriaceae</taxon>
        <taxon>Sphingobacterium</taxon>
    </lineage>
</organism>
<dbReference type="EMBL" id="FUZF01000021">
    <property type="protein sequence ID" value="SKC03202.1"/>
    <property type="molecule type" value="Genomic_DNA"/>
</dbReference>